<gene>
    <name evidence="2" type="ORF">I7I53_10469</name>
</gene>
<name>A0A8A1LDS9_AJEC8</name>
<dbReference type="EMBL" id="CP069102">
    <property type="protein sequence ID" value="QSS49947.1"/>
    <property type="molecule type" value="Genomic_DNA"/>
</dbReference>
<reference evidence="2" key="1">
    <citation type="submission" date="2021-01" db="EMBL/GenBank/DDBJ databases">
        <title>Chromosome-level genome assembly of a human fungal pathogen reveals clustering of transcriptionally co-regulated genes.</title>
        <authorList>
            <person name="Voorhies M."/>
            <person name="Cohen S."/>
            <person name="Shea T.P."/>
            <person name="Petrus S."/>
            <person name="Munoz J.F."/>
            <person name="Poplawski S."/>
            <person name="Goldman W.E."/>
            <person name="Michael T."/>
            <person name="Cuomo C.A."/>
            <person name="Sil A."/>
            <person name="Beyhan S."/>
        </authorList>
    </citation>
    <scope>NUCLEOTIDE SEQUENCE</scope>
    <source>
        <strain evidence="2">H88</strain>
    </source>
</reference>
<dbReference type="Proteomes" id="UP000663419">
    <property type="component" value="Chromosome 1"/>
</dbReference>
<feature type="region of interest" description="Disordered" evidence="1">
    <location>
        <begin position="52"/>
        <end position="82"/>
    </location>
</feature>
<feature type="compositionally biased region" description="Polar residues" evidence="1">
    <location>
        <begin position="70"/>
        <end position="82"/>
    </location>
</feature>
<accession>A0A8A1LDS9</accession>
<protein>
    <submittedName>
        <fullName evidence="2">Uncharacterized protein</fullName>
    </submittedName>
</protein>
<dbReference type="VEuPathDB" id="FungiDB:I7I53_10469"/>
<feature type="region of interest" description="Disordered" evidence="1">
    <location>
        <begin position="1"/>
        <end position="20"/>
    </location>
</feature>
<organism evidence="2 3">
    <name type="scientific">Ajellomyces capsulatus (strain H88)</name>
    <name type="common">Darling's disease fungus</name>
    <name type="synonym">Histoplasma capsulatum</name>
    <dbReference type="NCBI Taxonomy" id="544711"/>
    <lineage>
        <taxon>Eukaryota</taxon>
        <taxon>Fungi</taxon>
        <taxon>Dikarya</taxon>
        <taxon>Ascomycota</taxon>
        <taxon>Pezizomycotina</taxon>
        <taxon>Eurotiomycetes</taxon>
        <taxon>Eurotiomycetidae</taxon>
        <taxon>Onygenales</taxon>
        <taxon>Ajellomycetaceae</taxon>
        <taxon>Histoplasma</taxon>
    </lineage>
</organism>
<evidence type="ECO:0000313" key="3">
    <source>
        <dbReference type="Proteomes" id="UP000663419"/>
    </source>
</evidence>
<evidence type="ECO:0000313" key="2">
    <source>
        <dbReference type="EMBL" id="QSS49947.1"/>
    </source>
</evidence>
<proteinExistence type="predicted"/>
<evidence type="ECO:0000256" key="1">
    <source>
        <dbReference type="SAM" id="MobiDB-lite"/>
    </source>
</evidence>
<dbReference type="AlphaFoldDB" id="A0A8A1LDS9"/>
<sequence>MGHMLSQRHQVEAQVGSSSKTLPCCPLQDNQVLVVQDAEVMITIKGYGCEGSPDSSLTADMDFPPGIPAKTTTHGRSSARSV</sequence>